<name>A0A448IBE4_MYCCI</name>
<protein>
    <submittedName>
        <fullName evidence="1">Protein of uncharacterized function (DUF2505)</fullName>
    </submittedName>
</protein>
<organism evidence="1 2">
    <name type="scientific">Mycolicibacterium chitae</name>
    <name type="common">Mycobacterium chitae</name>
    <dbReference type="NCBI Taxonomy" id="1792"/>
    <lineage>
        <taxon>Bacteria</taxon>
        <taxon>Bacillati</taxon>
        <taxon>Actinomycetota</taxon>
        <taxon>Actinomycetes</taxon>
        <taxon>Mycobacteriales</taxon>
        <taxon>Mycobacteriaceae</taxon>
        <taxon>Mycolicibacterium</taxon>
    </lineage>
</organism>
<keyword evidence="2" id="KW-1185">Reference proteome</keyword>
<dbReference type="InterPro" id="IPR019639">
    <property type="entry name" value="DUF2505"/>
</dbReference>
<gene>
    <name evidence="1" type="ORF">NCTC10485_04075</name>
</gene>
<dbReference type="EMBL" id="LR134355">
    <property type="protein sequence ID" value="VEG49763.1"/>
    <property type="molecule type" value="Genomic_DNA"/>
</dbReference>
<dbReference type="RefSeq" id="WP_126335397.1">
    <property type="nucleotide sequence ID" value="NZ_AP022604.1"/>
</dbReference>
<dbReference type="AlphaFoldDB" id="A0A448IBE4"/>
<evidence type="ECO:0000313" key="1">
    <source>
        <dbReference type="EMBL" id="VEG49763.1"/>
    </source>
</evidence>
<dbReference type="OrthoDB" id="5178774at2"/>
<sequence length="169" mass="18053">MPRSFDLSANYQGSVTQVHSAFADEQYWLARLADSGADEATLDTLDLSADGAIVVATTQVLRADRMPGFVTQFHQGDLQIKREEKWSAVVADRSTASVAARIPGAPASVTGSGNLVPDGAGSKADLKVTVEVKIPLVGGKVEGFIGTQLVDLLISEQRFTTAWILDRQH</sequence>
<evidence type="ECO:0000313" key="2">
    <source>
        <dbReference type="Proteomes" id="UP000282551"/>
    </source>
</evidence>
<accession>A0A448IBE4</accession>
<proteinExistence type="predicted"/>
<dbReference type="Proteomes" id="UP000282551">
    <property type="component" value="Chromosome"/>
</dbReference>
<dbReference type="Pfam" id="PF10698">
    <property type="entry name" value="DUF2505"/>
    <property type="match status" value="1"/>
</dbReference>
<reference evidence="1 2" key="1">
    <citation type="submission" date="2018-12" db="EMBL/GenBank/DDBJ databases">
        <authorList>
            <consortium name="Pathogen Informatics"/>
        </authorList>
    </citation>
    <scope>NUCLEOTIDE SEQUENCE [LARGE SCALE GENOMIC DNA]</scope>
    <source>
        <strain evidence="1 2">NCTC10485</strain>
    </source>
</reference>